<dbReference type="AlphaFoldDB" id="A0A1J4KXK3"/>
<keyword evidence="1" id="KW-1133">Transmembrane helix</keyword>
<keyword evidence="1" id="KW-0472">Membrane</keyword>
<proteinExistence type="predicted"/>
<keyword evidence="1" id="KW-0812">Transmembrane</keyword>
<evidence type="ECO:0000313" key="3">
    <source>
        <dbReference type="Proteomes" id="UP000179807"/>
    </source>
</evidence>
<dbReference type="Proteomes" id="UP000179807">
    <property type="component" value="Unassembled WGS sequence"/>
</dbReference>
<dbReference type="RefSeq" id="XP_068367574.1">
    <property type="nucleotide sequence ID" value="XM_068498270.1"/>
</dbReference>
<name>A0A1J4KXK3_9EUKA</name>
<evidence type="ECO:0000256" key="1">
    <source>
        <dbReference type="SAM" id="Phobius"/>
    </source>
</evidence>
<keyword evidence="3" id="KW-1185">Reference proteome</keyword>
<dbReference type="GeneID" id="94832974"/>
<feature type="transmembrane region" description="Helical" evidence="1">
    <location>
        <begin position="213"/>
        <end position="233"/>
    </location>
</feature>
<gene>
    <name evidence="2" type="ORF">TRFO_15233</name>
</gene>
<reference evidence="2" key="1">
    <citation type="submission" date="2016-10" db="EMBL/GenBank/DDBJ databases">
        <authorList>
            <person name="Benchimol M."/>
            <person name="Almeida L.G."/>
            <person name="Vasconcelos A.T."/>
            <person name="Perreira-Neves A."/>
            <person name="Rosa I.A."/>
            <person name="Tasca T."/>
            <person name="Bogo M.R."/>
            <person name="de Souza W."/>
        </authorList>
    </citation>
    <scope>NUCLEOTIDE SEQUENCE [LARGE SCALE GENOMIC DNA]</scope>
    <source>
        <strain evidence="2">K</strain>
    </source>
</reference>
<dbReference type="EMBL" id="MLAK01000374">
    <property type="protein sequence ID" value="OHT14438.1"/>
    <property type="molecule type" value="Genomic_DNA"/>
</dbReference>
<evidence type="ECO:0000313" key="2">
    <source>
        <dbReference type="EMBL" id="OHT14438.1"/>
    </source>
</evidence>
<accession>A0A1J4KXK3</accession>
<sequence>MLFSLLMIHTKSIQTIYEVTDKLSFYPTLEELKDFSENGSLFLDITFQSNRPNSLYILKCNVKMTRLNRKPCKCHNSKFETVYKNKSMEILYTTHKKSYSRVTEYLYSSRNSIDVWTIAFPDDMCRDGIIYYNGYPLIFEHFQRNDKKCMFIQNYDKEHREFKNFAKNDNITIYEVETSSINSAVITFSISNSFLLFPRILLRFNFSWSINEIKTLVFICTVISIIILIVILNRDHNRPNNYRHSDPIIFSTYNAHIFHRNRYFLSSSDEDFDGSFDNAFQDSFSDSFGDSFSD</sequence>
<organism evidence="2 3">
    <name type="scientific">Tritrichomonas foetus</name>
    <dbReference type="NCBI Taxonomy" id="1144522"/>
    <lineage>
        <taxon>Eukaryota</taxon>
        <taxon>Metamonada</taxon>
        <taxon>Parabasalia</taxon>
        <taxon>Tritrichomonadida</taxon>
        <taxon>Tritrichomonadidae</taxon>
        <taxon>Tritrichomonas</taxon>
    </lineage>
</organism>
<comment type="caution">
    <text evidence="2">The sequence shown here is derived from an EMBL/GenBank/DDBJ whole genome shotgun (WGS) entry which is preliminary data.</text>
</comment>
<protein>
    <submittedName>
        <fullName evidence="2">Uncharacterized protein</fullName>
    </submittedName>
</protein>
<dbReference type="VEuPathDB" id="TrichDB:TRFO_15233"/>